<dbReference type="GO" id="GO:0042802">
    <property type="term" value="F:identical protein binding"/>
    <property type="evidence" value="ECO:0007669"/>
    <property type="project" value="TreeGrafter"/>
</dbReference>
<gene>
    <name evidence="5" type="primary">argD</name>
    <name evidence="6" type="ORF">FB559_6980</name>
</gene>
<comment type="subunit">
    <text evidence="5">Homodimer.</text>
</comment>
<dbReference type="PANTHER" id="PTHR11986:SF79">
    <property type="entry name" value="ACETYLORNITHINE AMINOTRANSFERASE, MITOCHONDRIAL"/>
    <property type="match status" value="1"/>
</dbReference>
<comment type="caution">
    <text evidence="6">The sequence shown here is derived from an EMBL/GenBank/DDBJ whole genome shotgun (WGS) entry which is preliminary data.</text>
</comment>
<comment type="miscellaneous">
    <text evidence="5">May also have succinyldiaminopimelate aminotransferase activity, thus carrying out the corresponding step in lysine biosynthesis.</text>
</comment>
<evidence type="ECO:0000256" key="2">
    <source>
        <dbReference type="ARBA" id="ARBA00022605"/>
    </source>
</evidence>
<dbReference type="EC" id="2.6.1.11" evidence="5"/>
<comment type="similarity">
    <text evidence="5">Belongs to the class-III pyridoxal-phosphate-dependent aminotransferase family. ArgD subfamily.</text>
</comment>
<dbReference type="NCBIfam" id="TIGR00707">
    <property type="entry name" value="argD"/>
    <property type="match status" value="1"/>
</dbReference>
<protein>
    <recommendedName>
        <fullName evidence="5">Acetylornithine aminotransferase</fullName>
        <shortName evidence="5">ACOAT</shortName>
        <ecNumber evidence="5">2.6.1.11</ecNumber>
    </recommendedName>
</protein>
<keyword evidence="7" id="KW-1185">Reference proteome</keyword>
<dbReference type="EMBL" id="VFOZ01000001">
    <property type="protein sequence ID" value="TQM01231.1"/>
    <property type="molecule type" value="Genomic_DNA"/>
</dbReference>
<keyword evidence="5" id="KW-0055">Arginine biosynthesis</keyword>
<reference evidence="6 7" key="1">
    <citation type="submission" date="2019-06" db="EMBL/GenBank/DDBJ databases">
        <title>Sequencing the genomes of 1000 actinobacteria strains.</title>
        <authorList>
            <person name="Klenk H.-P."/>
        </authorList>
    </citation>
    <scope>NUCLEOTIDE SEQUENCE [LARGE SCALE GENOMIC DNA]</scope>
    <source>
        <strain evidence="6 7">DSM 102200</strain>
    </source>
</reference>
<dbReference type="GO" id="GO:0006526">
    <property type="term" value="P:L-arginine biosynthetic process"/>
    <property type="evidence" value="ECO:0007669"/>
    <property type="project" value="UniProtKB-UniRule"/>
</dbReference>
<dbReference type="InterPro" id="IPR015422">
    <property type="entry name" value="PyrdxlP-dep_Trfase_small"/>
</dbReference>
<accession>A0A543CVX7</accession>
<keyword evidence="5" id="KW-0963">Cytoplasm</keyword>
<dbReference type="HAMAP" id="MF_01107">
    <property type="entry name" value="ArgD_aminotrans_3"/>
    <property type="match status" value="1"/>
</dbReference>
<proteinExistence type="inferred from homology"/>
<dbReference type="InterPro" id="IPR015424">
    <property type="entry name" value="PyrdxlP-dep_Trfase"/>
</dbReference>
<dbReference type="InterPro" id="IPR049704">
    <property type="entry name" value="Aminotrans_3_PPA_site"/>
</dbReference>
<feature type="binding site" evidence="5">
    <location>
        <position position="275"/>
    </location>
    <ligand>
        <name>N(2)-acetyl-L-ornithine</name>
        <dbReference type="ChEBI" id="CHEBI:57805"/>
    </ligand>
</feature>
<dbReference type="OrthoDB" id="3204291at2"/>
<dbReference type="InterPro" id="IPR015421">
    <property type="entry name" value="PyrdxlP-dep_Trfase_major"/>
</dbReference>
<dbReference type="FunFam" id="3.40.640.10:FF:000004">
    <property type="entry name" value="Acetylornithine aminotransferase"/>
    <property type="match status" value="1"/>
</dbReference>
<dbReference type="Gene3D" id="3.40.640.10">
    <property type="entry name" value="Type I PLP-dependent aspartate aminotransferase-like (Major domain)"/>
    <property type="match status" value="1"/>
</dbReference>
<keyword evidence="1 5" id="KW-0032">Aminotransferase</keyword>
<dbReference type="GO" id="GO:0003992">
    <property type="term" value="F:N2-acetyl-L-ornithine:2-oxoglutarate 5-aminotransferase activity"/>
    <property type="evidence" value="ECO:0007669"/>
    <property type="project" value="UniProtKB-UniRule"/>
</dbReference>
<keyword evidence="3 5" id="KW-0808">Transferase</keyword>
<dbReference type="UniPathway" id="UPA00068">
    <property type="reaction ID" value="UER00109"/>
</dbReference>
<dbReference type="CDD" id="cd00610">
    <property type="entry name" value="OAT_like"/>
    <property type="match status" value="1"/>
</dbReference>
<dbReference type="GO" id="GO:0030170">
    <property type="term" value="F:pyridoxal phosphate binding"/>
    <property type="evidence" value="ECO:0007669"/>
    <property type="project" value="InterPro"/>
</dbReference>
<dbReference type="PANTHER" id="PTHR11986">
    <property type="entry name" value="AMINOTRANSFERASE CLASS III"/>
    <property type="match status" value="1"/>
</dbReference>
<organism evidence="6 7">
    <name type="scientific">Actinoallomurus bryophytorum</name>
    <dbReference type="NCBI Taxonomy" id="1490222"/>
    <lineage>
        <taxon>Bacteria</taxon>
        <taxon>Bacillati</taxon>
        <taxon>Actinomycetota</taxon>
        <taxon>Actinomycetes</taxon>
        <taxon>Streptosporangiales</taxon>
        <taxon>Thermomonosporaceae</taxon>
        <taxon>Actinoallomurus</taxon>
    </lineage>
</organism>
<keyword evidence="2 5" id="KW-0028">Amino-acid biosynthesis</keyword>
<dbReference type="InterPro" id="IPR004636">
    <property type="entry name" value="AcOrn/SuccOrn_fam"/>
</dbReference>
<feature type="binding site" evidence="5">
    <location>
        <position position="133"/>
    </location>
    <ligand>
        <name>pyridoxal 5'-phosphate</name>
        <dbReference type="ChEBI" id="CHEBI:597326"/>
    </ligand>
</feature>
<feature type="binding site" evidence="5">
    <location>
        <position position="136"/>
    </location>
    <ligand>
        <name>N(2)-acetyl-L-ornithine</name>
        <dbReference type="ChEBI" id="CHEBI:57805"/>
    </ligand>
</feature>
<dbReference type="PROSITE" id="PS00600">
    <property type="entry name" value="AA_TRANSFER_CLASS_3"/>
    <property type="match status" value="1"/>
</dbReference>
<dbReference type="RefSeq" id="WP_141961095.1">
    <property type="nucleotide sequence ID" value="NZ_VFOZ01000001.1"/>
</dbReference>
<feature type="binding site" evidence="5">
    <location>
        <position position="276"/>
    </location>
    <ligand>
        <name>pyridoxal 5'-phosphate</name>
        <dbReference type="ChEBI" id="CHEBI:597326"/>
    </ligand>
</feature>
<sequence>MSDLSARFEAAMMPNYGLPPVALARGEGCRVWDVDGKAYLDLIGGIAVSALGHAHPALVAAVSAQVGTLAHTSNLFLHEPEVLLAERLLQLLGGDGRVFFTNSGTEANEAAYKLVRRHAGPDRTYVVAAEGSFHGRTMGALALTGKTSIREPFAPFGADVRFVTYGSEEALRAAVTEECAAVFLEPTQGEGGVVPAPEGYLAAARRICDETGAALVLDEIQSGIGRTGVWFQHQREGVRPDVITLAKGLGGGLPIGVCVGFGPYATAFGKGDHGSTFGGNPVSCAAALAVLDTIDKEGLLESVGTVGDLLAAGITRTGHPLVAGVRGSGLWRAMVLSEPKAAAVEAAARDAGFLVNAVQPDAVRLAPPLIITSEEAASFVAALPEILSKA</sequence>
<evidence type="ECO:0000256" key="4">
    <source>
        <dbReference type="ARBA" id="ARBA00022898"/>
    </source>
</evidence>
<dbReference type="Gene3D" id="3.90.1150.10">
    <property type="entry name" value="Aspartate Aminotransferase, domain 1"/>
    <property type="match status" value="1"/>
</dbReference>
<dbReference type="Proteomes" id="UP000316096">
    <property type="component" value="Unassembled WGS sequence"/>
</dbReference>
<evidence type="ECO:0000256" key="3">
    <source>
        <dbReference type="ARBA" id="ARBA00022679"/>
    </source>
</evidence>
<dbReference type="GO" id="GO:0005737">
    <property type="term" value="C:cytoplasm"/>
    <property type="evidence" value="ECO:0007669"/>
    <property type="project" value="UniProtKB-SubCell"/>
</dbReference>
<comment type="subcellular location">
    <subcellularLocation>
        <location evidence="5">Cytoplasm</location>
    </subcellularLocation>
</comment>
<feature type="modified residue" description="N6-(pyridoxal phosphate)lysine" evidence="5">
    <location>
        <position position="247"/>
    </location>
</feature>
<dbReference type="InterPro" id="IPR005814">
    <property type="entry name" value="Aminotrans_3"/>
</dbReference>
<dbReference type="NCBIfam" id="NF002874">
    <property type="entry name" value="PRK03244.1"/>
    <property type="match status" value="1"/>
</dbReference>
<comment type="cofactor">
    <cofactor evidence="5">
        <name>pyridoxal 5'-phosphate</name>
        <dbReference type="ChEBI" id="CHEBI:597326"/>
    </cofactor>
    <text evidence="5">Binds 1 pyridoxal phosphate per subunit.</text>
</comment>
<comment type="pathway">
    <text evidence="5">Amino-acid biosynthesis; L-arginine biosynthesis; N(2)-acetyl-L-ornithine from L-glutamate: step 4/4.</text>
</comment>
<keyword evidence="4 5" id="KW-0663">Pyridoxal phosphate</keyword>
<dbReference type="InterPro" id="IPR050103">
    <property type="entry name" value="Class-III_PLP-dep_AT"/>
</dbReference>
<feature type="binding site" evidence="5">
    <location>
        <begin position="104"/>
        <end position="105"/>
    </location>
    <ligand>
        <name>pyridoxal 5'-phosphate</name>
        <dbReference type="ChEBI" id="CHEBI:597326"/>
    </ligand>
</feature>
<feature type="binding site" evidence="5">
    <location>
        <begin position="218"/>
        <end position="221"/>
    </location>
    <ligand>
        <name>pyridoxal 5'-phosphate</name>
        <dbReference type="ChEBI" id="CHEBI:597326"/>
    </ligand>
</feature>
<dbReference type="PIRSF" id="PIRSF000521">
    <property type="entry name" value="Transaminase_4ab_Lys_Orn"/>
    <property type="match status" value="1"/>
</dbReference>
<evidence type="ECO:0000256" key="5">
    <source>
        <dbReference type="HAMAP-Rule" id="MF_01107"/>
    </source>
</evidence>
<evidence type="ECO:0000313" key="7">
    <source>
        <dbReference type="Proteomes" id="UP000316096"/>
    </source>
</evidence>
<name>A0A543CVX7_9ACTN</name>
<evidence type="ECO:0000313" key="6">
    <source>
        <dbReference type="EMBL" id="TQM01231.1"/>
    </source>
</evidence>
<dbReference type="Pfam" id="PF00202">
    <property type="entry name" value="Aminotran_3"/>
    <property type="match status" value="1"/>
</dbReference>
<comment type="catalytic activity">
    <reaction evidence="5">
        <text>N(2)-acetyl-L-ornithine + 2-oxoglutarate = N-acetyl-L-glutamate 5-semialdehyde + L-glutamate</text>
        <dbReference type="Rhea" id="RHEA:18049"/>
        <dbReference type="ChEBI" id="CHEBI:16810"/>
        <dbReference type="ChEBI" id="CHEBI:29123"/>
        <dbReference type="ChEBI" id="CHEBI:29985"/>
        <dbReference type="ChEBI" id="CHEBI:57805"/>
        <dbReference type="EC" id="2.6.1.11"/>
    </reaction>
</comment>
<evidence type="ECO:0000256" key="1">
    <source>
        <dbReference type="ARBA" id="ARBA00022576"/>
    </source>
</evidence>
<dbReference type="AlphaFoldDB" id="A0A543CVX7"/>
<dbReference type="SUPFAM" id="SSF53383">
    <property type="entry name" value="PLP-dependent transferases"/>
    <property type="match status" value="1"/>
</dbReference>